<comment type="caution">
    <text evidence="5">The sequence shown here is derived from an EMBL/GenBank/DDBJ whole genome shotgun (WGS) entry which is preliminary data.</text>
</comment>
<feature type="region of interest" description="Disordered" evidence="4">
    <location>
        <begin position="1"/>
        <end position="31"/>
    </location>
</feature>
<dbReference type="PANTHER" id="PTHR42647">
    <property type="entry name" value="SBP (S-RIBONUCLEASE BINDING PROTEIN) FAMILY PROTEIN"/>
    <property type="match status" value="1"/>
</dbReference>
<dbReference type="PIRSF" id="PIRSF036836">
    <property type="entry name" value="RNase_bind_SBP1"/>
    <property type="match status" value="1"/>
</dbReference>
<keyword evidence="6" id="KW-1185">Reference proteome</keyword>
<evidence type="ECO:0000256" key="4">
    <source>
        <dbReference type="SAM" id="MobiDB-lite"/>
    </source>
</evidence>
<dbReference type="Proteomes" id="UP000245207">
    <property type="component" value="Unassembled WGS sequence"/>
</dbReference>
<protein>
    <submittedName>
        <fullName evidence="5">Zinc finger, RING/FYVE/PHD-type, E3 ubiquitin-protein ligase BOI</fullName>
    </submittedName>
</protein>
<feature type="region of interest" description="Disordered" evidence="4">
    <location>
        <begin position="174"/>
        <end position="193"/>
    </location>
</feature>
<evidence type="ECO:0000256" key="2">
    <source>
        <dbReference type="ARBA" id="ARBA00022771"/>
    </source>
</evidence>
<accession>A0A2U1QG46</accession>
<dbReference type="AlphaFoldDB" id="A0A2U1QG46"/>
<dbReference type="EMBL" id="PKPP01000152">
    <property type="protein sequence ID" value="PWA96943.1"/>
    <property type="molecule type" value="Genomic_DNA"/>
</dbReference>
<dbReference type="OrthoDB" id="1711136at2759"/>
<organism evidence="5 6">
    <name type="scientific">Artemisia annua</name>
    <name type="common">Sweet wormwood</name>
    <dbReference type="NCBI Taxonomy" id="35608"/>
    <lineage>
        <taxon>Eukaryota</taxon>
        <taxon>Viridiplantae</taxon>
        <taxon>Streptophyta</taxon>
        <taxon>Embryophyta</taxon>
        <taxon>Tracheophyta</taxon>
        <taxon>Spermatophyta</taxon>
        <taxon>Magnoliopsida</taxon>
        <taxon>eudicotyledons</taxon>
        <taxon>Gunneridae</taxon>
        <taxon>Pentapetalae</taxon>
        <taxon>asterids</taxon>
        <taxon>campanulids</taxon>
        <taxon>Asterales</taxon>
        <taxon>Asteraceae</taxon>
        <taxon>Asteroideae</taxon>
        <taxon>Anthemideae</taxon>
        <taxon>Artemisiinae</taxon>
        <taxon>Artemisia</taxon>
    </lineage>
</organism>
<feature type="compositionally biased region" description="Acidic residues" evidence="4">
    <location>
        <begin position="182"/>
        <end position="191"/>
    </location>
</feature>
<evidence type="ECO:0000313" key="5">
    <source>
        <dbReference type="EMBL" id="PWA96943.1"/>
    </source>
</evidence>
<evidence type="ECO:0000256" key="3">
    <source>
        <dbReference type="ARBA" id="ARBA00022833"/>
    </source>
</evidence>
<reference evidence="5 6" key="1">
    <citation type="journal article" date="2018" name="Mol. Plant">
        <title>The genome of Artemisia annua provides insight into the evolution of Asteraceae family and artemisinin biosynthesis.</title>
        <authorList>
            <person name="Shen Q."/>
            <person name="Zhang L."/>
            <person name="Liao Z."/>
            <person name="Wang S."/>
            <person name="Yan T."/>
            <person name="Shi P."/>
            <person name="Liu M."/>
            <person name="Fu X."/>
            <person name="Pan Q."/>
            <person name="Wang Y."/>
            <person name="Lv Z."/>
            <person name="Lu X."/>
            <person name="Zhang F."/>
            <person name="Jiang W."/>
            <person name="Ma Y."/>
            <person name="Chen M."/>
            <person name="Hao X."/>
            <person name="Li L."/>
            <person name="Tang Y."/>
            <person name="Lv G."/>
            <person name="Zhou Y."/>
            <person name="Sun X."/>
            <person name="Brodelius P.E."/>
            <person name="Rose J.K.C."/>
            <person name="Tang K."/>
        </authorList>
    </citation>
    <scope>NUCLEOTIDE SEQUENCE [LARGE SCALE GENOMIC DNA]</scope>
    <source>
        <strain evidence="6">cv. Huhao1</strain>
        <tissue evidence="5">Leaf</tissue>
    </source>
</reference>
<gene>
    <name evidence="5" type="ORF">CTI12_AA034500</name>
</gene>
<name>A0A2U1QG46_ARTAN</name>
<evidence type="ECO:0000313" key="6">
    <source>
        <dbReference type="Proteomes" id="UP000245207"/>
    </source>
</evidence>
<dbReference type="PANTHER" id="PTHR42647:SF5">
    <property type="entry name" value="SBP (S-RIBONUCLEASE BINDING PROTEIN) FAMILY PROTEIN"/>
    <property type="match status" value="1"/>
</dbReference>
<proteinExistence type="predicted"/>
<evidence type="ECO:0000256" key="1">
    <source>
        <dbReference type="ARBA" id="ARBA00022723"/>
    </source>
</evidence>
<keyword evidence="1" id="KW-0479">Metal-binding</keyword>
<dbReference type="GO" id="GO:0004842">
    <property type="term" value="F:ubiquitin-protein transferase activity"/>
    <property type="evidence" value="ECO:0007669"/>
    <property type="project" value="TreeGrafter"/>
</dbReference>
<keyword evidence="3" id="KW-0862">Zinc</keyword>
<feature type="compositionally biased region" description="Gly residues" evidence="4">
    <location>
        <begin position="21"/>
        <end position="30"/>
    </location>
</feature>
<keyword evidence="2" id="KW-0863">Zinc-finger</keyword>
<sequence>MQEGQNQFGNKYLLSPQPDGTGTGPPGCGGILDHQSINQTLFNNFPVGNYSTMNQRKREREDNNNNMNHFMSDNIHQQQYMDVSNMQSRNNVDVSTGLRLAFNDHHHHQQQQQQCFDPQSSGFTSLLSDDLSNLVNQQGNEIEHYIHAQGEELRRKLAEKRQRHYNALIVAAKESSSREEMGGDENAEDAESSYIDPERVVVVSGPGCKACGKRVAVVPNAGSWWILYFN</sequence>
<dbReference type="GO" id="GO:0008270">
    <property type="term" value="F:zinc ion binding"/>
    <property type="evidence" value="ECO:0007669"/>
    <property type="project" value="UniProtKB-KW"/>
</dbReference>